<dbReference type="Proteomes" id="UP000053621">
    <property type="component" value="Unassembled WGS sequence"/>
</dbReference>
<evidence type="ECO:0000313" key="2">
    <source>
        <dbReference type="Proteomes" id="UP000053621"/>
    </source>
</evidence>
<name>A0A2P4NM46_9EURY</name>
<accession>A0A2P4NM46</accession>
<evidence type="ECO:0000313" key="1">
    <source>
        <dbReference type="EMBL" id="POG54219.1"/>
    </source>
</evidence>
<organism evidence="1 2">
    <name type="scientific">Haloferax marisrubri</name>
    <dbReference type="NCBI Taxonomy" id="1544719"/>
    <lineage>
        <taxon>Archaea</taxon>
        <taxon>Methanobacteriati</taxon>
        <taxon>Methanobacteriota</taxon>
        <taxon>Stenosarchaea group</taxon>
        <taxon>Halobacteria</taxon>
        <taxon>Halobacteriales</taxon>
        <taxon>Haloferacaceae</taxon>
        <taxon>Haloferax</taxon>
    </lineage>
</organism>
<dbReference type="RefSeq" id="WP_058567883.1">
    <property type="nucleotide sequence ID" value="NZ_LOPW02000018.1"/>
</dbReference>
<proteinExistence type="predicted"/>
<protein>
    <submittedName>
        <fullName evidence="1">PemK-like protein</fullName>
    </submittedName>
</protein>
<gene>
    <name evidence="1" type="ORF">AUR65_016320</name>
</gene>
<sequence length="113" mass="12502">MTAFEDLERGDIVWGADPLSEKGRPLLIIGTPQFPNHGVQLITVLISTKTYHEESLTLRDDDYAGDPLGERSHVLPWSLATLNNAADVEYYLTSLVDGRTEDVVGQLIGYITD</sequence>
<dbReference type="OrthoDB" id="315488at2157"/>
<keyword evidence="2" id="KW-1185">Reference proteome</keyword>
<reference evidence="1" key="1">
    <citation type="submission" date="2017-08" db="EMBL/GenBank/DDBJ databases">
        <title>Haloferax marisrubri sp. nov., isolated from the Discovery deep brine-seawater interface in the Red Sea.</title>
        <authorList>
            <person name="Zhang G."/>
            <person name="Stingl U."/>
        </authorList>
    </citation>
    <scope>NUCLEOTIDE SEQUENCE [LARGE SCALE GENOMIC DNA]</scope>
    <source>
        <strain evidence="1">SB3</strain>
    </source>
</reference>
<dbReference type="AlphaFoldDB" id="A0A2P4NM46"/>
<comment type="caution">
    <text evidence="1">The sequence shown here is derived from an EMBL/GenBank/DDBJ whole genome shotgun (WGS) entry which is preliminary data.</text>
</comment>
<dbReference type="EMBL" id="LOPW02000018">
    <property type="protein sequence ID" value="POG54219.1"/>
    <property type="molecule type" value="Genomic_DNA"/>
</dbReference>
<dbReference type="SUPFAM" id="SSF50118">
    <property type="entry name" value="Cell growth inhibitor/plasmid maintenance toxic component"/>
    <property type="match status" value="1"/>
</dbReference>